<dbReference type="EMBL" id="WHUW01000555">
    <property type="protein sequence ID" value="KAF8414391.1"/>
    <property type="molecule type" value="Genomic_DNA"/>
</dbReference>
<evidence type="ECO:0000313" key="2">
    <source>
        <dbReference type="Proteomes" id="UP001194468"/>
    </source>
</evidence>
<keyword evidence="2" id="KW-1185">Reference proteome</keyword>
<dbReference type="AlphaFoldDB" id="A0AAD4BA01"/>
<reference evidence="1" key="1">
    <citation type="submission" date="2019-10" db="EMBL/GenBank/DDBJ databases">
        <authorList>
            <consortium name="DOE Joint Genome Institute"/>
            <person name="Kuo A."/>
            <person name="Miyauchi S."/>
            <person name="Kiss E."/>
            <person name="Drula E."/>
            <person name="Kohler A."/>
            <person name="Sanchez-Garcia M."/>
            <person name="Andreopoulos B."/>
            <person name="Barry K.W."/>
            <person name="Bonito G."/>
            <person name="Buee M."/>
            <person name="Carver A."/>
            <person name="Chen C."/>
            <person name="Cichocki N."/>
            <person name="Clum A."/>
            <person name="Culley D."/>
            <person name="Crous P.W."/>
            <person name="Fauchery L."/>
            <person name="Girlanda M."/>
            <person name="Hayes R."/>
            <person name="Keri Z."/>
            <person name="LaButti K."/>
            <person name="Lipzen A."/>
            <person name="Lombard V."/>
            <person name="Magnuson J."/>
            <person name="Maillard F."/>
            <person name="Morin E."/>
            <person name="Murat C."/>
            <person name="Nolan M."/>
            <person name="Ohm R."/>
            <person name="Pangilinan J."/>
            <person name="Pereira M."/>
            <person name="Perotto S."/>
            <person name="Peter M."/>
            <person name="Riley R."/>
            <person name="Sitrit Y."/>
            <person name="Stielow B."/>
            <person name="Szollosi G."/>
            <person name="Zifcakova L."/>
            <person name="Stursova M."/>
            <person name="Spatafora J.W."/>
            <person name="Tedersoo L."/>
            <person name="Vaario L.-M."/>
            <person name="Yamada A."/>
            <person name="Yan M."/>
            <person name="Wang P."/>
            <person name="Xu J."/>
            <person name="Bruns T."/>
            <person name="Baldrian P."/>
            <person name="Vilgalys R."/>
            <person name="Henrissat B."/>
            <person name="Grigoriev I.V."/>
            <person name="Hibbett D."/>
            <person name="Nagy L.G."/>
            <person name="Martin F.M."/>
        </authorList>
    </citation>
    <scope>NUCLEOTIDE SEQUENCE</scope>
    <source>
        <strain evidence="1">BED1</strain>
    </source>
</reference>
<protein>
    <submittedName>
        <fullName evidence="1">Uncharacterized protein</fullName>
    </submittedName>
</protein>
<dbReference type="Proteomes" id="UP001194468">
    <property type="component" value="Unassembled WGS sequence"/>
</dbReference>
<accession>A0AAD4BA01</accession>
<proteinExistence type="predicted"/>
<comment type="caution">
    <text evidence="1">The sequence shown here is derived from an EMBL/GenBank/DDBJ whole genome shotgun (WGS) entry which is preliminary data.</text>
</comment>
<reference evidence="1" key="2">
    <citation type="journal article" date="2020" name="Nat. Commun.">
        <title>Large-scale genome sequencing of mycorrhizal fungi provides insights into the early evolution of symbiotic traits.</title>
        <authorList>
            <person name="Miyauchi S."/>
            <person name="Kiss E."/>
            <person name="Kuo A."/>
            <person name="Drula E."/>
            <person name="Kohler A."/>
            <person name="Sanchez-Garcia M."/>
            <person name="Morin E."/>
            <person name="Andreopoulos B."/>
            <person name="Barry K.W."/>
            <person name="Bonito G."/>
            <person name="Buee M."/>
            <person name="Carver A."/>
            <person name="Chen C."/>
            <person name="Cichocki N."/>
            <person name="Clum A."/>
            <person name="Culley D."/>
            <person name="Crous P.W."/>
            <person name="Fauchery L."/>
            <person name="Girlanda M."/>
            <person name="Hayes R.D."/>
            <person name="Keri Z."/>
            <person name="LaButti K."/>
            <person name="Lipzen A."/>
            <person name="Lombard V."/>
            <person name="Magnuson J."/>
            <person name="Maillard F."/>
            <person name="Murat C."/>
            <person name="Nolan M."/>
            <person name="Ohm R.A."/>
            <person name="Pangilinan J."/>
            <person name="Pereira M.F."/>
            <person name="Perotto S."/>
            <person name="Peter M."/>
            <person name="Pfister S."/>
            <person name="Riley R."/>
            <person name="Sitrit Y."/>
            <person name="Stielow J.B."/>
            <person name="Szollosi G."/>
            <person name="Zifcakova L."/>
            <person name="Stursova M."/>
            <person name="Spatafora J.W."/>
            <person name="Tedersoo L."/>
            <person name="Vaario L.M."/>
            <person name="Yamada A."/>
            <person name="Yan M."/>
            <person name="Wang P."/>
            <person name="Xu J."/>
            <person name="Bruns T."/>
            <person name="Baldrian P."/>
            <person name="Vilgalys R."/>
            <person name="Dunand C."/>
            <person name="Henrissat B."/>
            <person name="Grigoriev I.V."/>
            <person name="Hibbett D."/>
            <person name="Nagy L.G."/>
            <person name="Martin F.M."/>
        </authorList>
    </citation>
    <scope>NUCLEOTIDE SEQUENCE</scope>
    <source>
        <strain evidence="1">BED1</strain>
    </source>
</reference>
<gene>
    <name evidence="1" type="ORF">L210DRAFT_3593238</name>
</gene>
<organism evidence="1 2">
    <name type="scientific">Boletus edulis BED1</name>
    <dbReference type="NCBI Taxonomy" id="1328754"/>
    <lineage>
        <taxon>Eukaryota</taxon>
        <taxon>Fungi</taxon>
        <taxon>Dikarya</taxon>
        <taxon>Basidiomycota</taxon>
        <taxon>Agaricomycotina</taxon>
        <taxon>Agaricomycetes</taxon>
        <taxon>Agaricomycetidae</taxon>
        <taxon>Boletales</taxon>
        <taxon>Boletineae</taxon>
        <taxon>Boletaceae</taxon>
        <taxon>Boletoideae</taxon>
        <taxon>Boletus</taxon>
    </lineage>
</organism>
<name>A0AAD4BA01_BOLED</name>
<sequence>MARKPSGICTAAGMLFTDYGGVIGTMEWSISAQRRDSAARRKIRNTVIGRMAPLHDAIGRLRESRTASFDEWIPFIHVGL</sequence>
<evidence type="ECO:0000313" key="1">
    <source>
        <dbReference type="EMBL" id="KAF8414391.1"/>
    </source>
</evidence>